<evidence type="ECO:0000256" key="6">
    <source>
        <dbReference type="SAM" id="Coils"/>
    </source>
</evidence>
<feature type="region of interest" description="Disordered" evidence="7">
    <location>
        <begin position="1"/>
        <end position="51"/>
    </location>
</feature>
<name>A0AAV1CQJ9_OLDCO</name>
<evidence type="ECO:0000313" key="10">
    <source>
        <dbReference type="Proteomes" id="UP001161247"/>
    </source>
</evidence>
<dbReference type="InterPro" id="IPR015300">
    <property type="entry name" value="DNA-bd_pseudobarrel_sf"/>
</dbReference>
<keyword evidence="2" id="KW-0805">Transcription regulation</keyword>
<dbReference type="GO" id="GO:0003677">
    <property type="term" value="F:DNA binding"/>
    <property type="evidence" value="ECO:0007669"/>
    <property type="project" value="UniProtKB-KW"/>
</dbReference>
<dbReference type="EMBL" id="OX459120">
    <property type="protein sequence ID" value="CAI9097625.1"/>
    <property type="molecule type" value="Genomic_DNA"/>
</dbReference>
<sequence>MAISQLPSSKESIKPAPSHASFKRKALVLKKSQSQRNPTGSQYHPSKEGKRDCIKKPIKCDSAGHIVNKLKARLPSDTPSFVKLMKPSHVSRGFWLLPLRFSSNLFVTHIIRGWKKKFCVKYLPKNDAHVFLVDEEGEKHRTKYLWPKNGLSGGWRGFAVDHELLEDDVSVFQLIEPCKLQVYIIRRGIGSAEIDKAIVVPNSELQAKSTVSTETAIIKEEPENVENAKMEDYMRPPHVTIPRQDYYISAKGNDGGSFKNFNIVANGVVIDSEIPTHLRAKYYELCSSQNAYLHSSLLEDVNCKLVAGAIIEIVNISDAIRAAKVTADLDCRLQAWDKVAKSFEDWGMTVRFLRKRIKKLLSFHSEEQQEMILSKKSERARLETDMRDLETKLVNVKGVA</sequence>
<evidence type="ECO:0000313" key="9">
    <source>
        <dbReference type="EMBL" id="CAI9097625.1"/>
    </source>
</evidence>
<evidence type="ECO:0000256" key="4">
    <source>
        <dbReference type="ARBA" id="ARBA00023163"/>
    </source>
</evidence>
<proteinExistence type="predicted"/>
<dbReference type="InterPro" id="IPR003340">
    <property type="entry name" value="B3_DNA-bd"/>
</dbReference>
<dbReference type="PANTHER" id="PTHR31391:SF101">
    <property type="entry name" value="B3 DOMAIN-CONTAINING PROTEIN OS01G0234100"/>
    <property type="match status" value="1"/>
</dbReference>
<accession>A0AAV1CQJ9</accession>
<evidence type="ECO:0000259" key="8">
    <source>
        <dbReference type="SMART" id="SM01019"/>
    </source>
</evidence>
<keyword evidence="4" id="KW-0804">Transcription</keyword>
<evidence type="ECO:0000256" key="3">
    <source>
        <dbReference type="ARBA" id="ARBA00023125"/>
    </source>
</evidence>
<evidence type="ECO:0000256" key="1">
    <source>
        <dbReference type="ARBA" id="ARBA00004123"/>
    </source>
</evidence>
<dbReference type="CDD" id="cd10017">
    <property type="entry name" value="B3_DNA"/>
    <property type="match status" value="1"/>
</dbReference>
<protein>
    <submittedName>
        <fullName evidence="9">OLC1v1034097C1</fullName>
    </submittedName>
</protein>
<dbReference type="SMART" id="SM01019">
    <property type="entry name" value="B3"/>
    <property type="match status" value="1"/>
</dbReference>
<feature type="coiled-coil region" evidence="6">
    <location>
        <begin position="372"/>
        <end position="399"/>
    </location>
</feature>
<keyword evidence="6" id="KW-0175">Coiled coil</keyword>
<gene>
    <name evidence="9" type="ORF">OLC1_LOCUS8062</name>
</gene>
<dbReference type="Pfam" id="PF02362">
    <property type="entry name" value="B3"/>
    <property type="match status" value="1"/>
</dbReference>
<keyword evidence="5" id="KW-0539">Nucleus</keyword>
<dbReference type="Gene3D" id="2.40.330.10">
    <property type="entry name" value="DNA-binding pseudobarrel domain"/>
    <property type="match status" value="1"/>
</dbReference>
<dbReference type="SUPFAM" id="SSF101936">
    <property type="entry name" value="DNA-binding pseudobarrel domain"/>
    <property type="match status" value="1"/>
</dbReference>
<dbReference type="PANTHER" id="PTHR31391">
    <property type="entry name" value="B3 DOMAIN-CONTAINING PROTEIN OS11G0197600-RELATED"/>
    <property type="match status" value="1"/>
</dbReference>
<evidence type="ECO:0000256" key="2">
    <source>
        <dbReference type="ARBA" id="ARBA00023015"/>
    </source>
</evidence>
<feature type="domain" description="TF-B3" evidence="8">
    <location>
        <begin position="81"/>
        <end position="188"/>
    </location>
</feature>
<keyword evidence="10" id="KW-1185">Reference proteome</keyword>
<dbReference type="InterPro" id="IPR044837">
    <property type="entry name" value="REM16-like"/>
</dbReference>
<comment type="subcellular location">
    <subcellularLocation>
        <location evidence="1">Nucleus</location>
    </subcellularLocation>
</comment>
<evidence type="ECO:0000256" key="5">
    <source>
        <dbReference type="ARBA" id="ARBA00023242"/>
    </source>
</evidence>
<evidence type="ECO:0000256" key="7">
    <source>
        <dbReference type="SAM" id="MobiDB-lite"/>
    </source>
</evidence>
<dbReference type="AlphaFoldDB" id="A0AAV1CQJ9"/>
<dbReference type="GO" id="GO:0005634">
    <property type="term" value="C:nucleus"/>
    <property type="evidence" value="ECO:0007669"/>
    <property type="project" value="UniProtKB-SubCell"/>
</dbReference>
<reference evidence="9" key="1">
    <citation type="submission" date="2023-03" db="EMBL/GenBank/DDBJ databases">
        <authorList>
            <person name="Julca I."/>
        </authorList>
    </citation>
    <scope>NUCLEOTIDE SEQUENCE</scope>
</reference>
<feature type="compositionally biased region" description="Polar residues" evidence="7">
    <location>
        <begin position="1"/>
        <end position="10"/>
    </location>
</feature>
<organism evidence="9 10">
    <name type="scientific">Oldenlandia corymbosa var. corymbosa</name>
    <dbReference type="NCBI Taxonomy" id="529605"/>
    <lineage>
        <taxon>Eukaryota</taxon>
        <taxon>Viridiplantae</taxon>
        <taxon>Streptophyta</taxon>
        <taxon>Embryophyta</taxon>
        <taxon>Tracheophyta</taxon>
        <taxon>Spermatophyta</taxon>
        <taxon>Magnoliopsida</taxon>
        <taxon>eudicotyledons</taxon>
        <taxon>Gunneridae</taxon>
        <taxon>Pentapetalae</taxon>
        <taxon>asterids</taxon>
        <taxon>lamiids</taxon>
        <taxon>Gentianales</taxon>
        <taxon>Rubiaceae</taxon>
        <taxon>Rubioideae</taxon>
        <taxon>Spermacoceae</taxon>
        <taxon>Hedyotis-Oldenlandia complex</taxon>
        <taxon>Oldenlandia</taxon>
    </lineage>
</organism>
<dbReference type="Proteomes" id="UP001161247">
    <property type="component" value="Chromosome 3"/>
</dbReference>
<feature type="compositionally biased region" description="Polar residues" evidence="7">
    <location>
        <begin position="31"/>
        <end position="44"/>
    </location>
</feature>
<keyword evidence="3" id="KW-0238">DNA-binding</keyword>